<feature type="compositionally biased region" description="Polar residues" evidence="1">
    <location>
        <begin position="23"/>
        <end position="50"/>
    </location>
</feature>
<keyword evidence="2" id="KW-0472">Membrane</keyword>
<feature type="transmembrane region" description="Helical" evidence="2">
    <location>
        <begin position="181"/>
        <end position="205"/>
    </location>
</feature>
<reference evidence="3" key="1">
    <citation type="submission" date="2015-01" db="EMBL/GenBank/DDBJ databases">
        <title>Transcriptome Assembly of Fopius arisanus.</title>
        <authorList>
            <person name="Geib S."/>
        </authorList>
    </citation>
    <scope>NUCLEOTIDE SEQUENCE</scope>
</reference>
<sequence>MSTENKTELAQSQGDVINDEQDSPTNTSSETSAGTWNTPVSSTESGSIPSSVLWGTPKSFQVSGERAESVRGADDGENTLIQSPVMSTGSIPRYDPPPYFYDELQGLESPLMYIRDLFFDGSRMSSNRNQEMASLIENSMSPTSTPPTSIHIRNPSRILFRSFRDDSIGNMKEETSFARRYGTICIVAFFVIFLMILSLIAKFIVNSTIRL</sequence>
<evidence type="ECO:0000256" key="2">
    <source>
        <dbReference type="SAM" id="Phobius"/>
    </source>
</evidence>
<feature type="region of interest" description="Disordered" evidence="1">
    <location>
        <begin position="65"/>
        <end position="88"/>
    </location>
</feature>
<organism evidence="3">
    <name type="scientific">Fopius arisanus</name>
    <dbReference type="NCBI Taxonomy" id="64838"/>
    <lineage>
        <taxon>Eukaryota</taxon>
        <taxon>Metazoa</taxon>
        <taxon>Ecdysozoa</taxon>
        <taxon>Arthropoda</taxon>
        <taxon>Hexapoda</taxon>
        <taxon>Insecta</taxon>
        <taxon>Pterygota</taxon>
        <taxon>Neoptera</taxon>
        <taxon>Endopterygota</taxon>
        <taxon>Hymenoptera</taxon>
        <taxon>Apocrita</taxon>
        <taxon>Ichneumonoidea</taxon>
        <taxon>Braconidae</taxon>
        <taxon>Opiinae</taxon>
        <taxon>Fopius</taxon>
    </lineage>
</organism>
<accession>A0A0C9RE19</accession>
<gene>
    <name evidence="3" type="primary">LIMD1</name>
    <name evidence="3" type="ORF">g.27485</name>
</gene>
<keyword evidence="2" id="KW-0812">Transmembrane</keyword>
<feature type="compositionally biased region" description="Polar residues" evidence="1">
    <location>
        <begin position="1"/>
        <end position="15"/>
    </location>
</feature>
<evidence type="ECO:0000313" key="3">
    <source>
        <dbReference type="EMBL" id="JAG74978.1"/>
    </source>
</evidence>
<proteinExistence type="predicted"/>
<keyword evidence="2" id="KW-1133">Transmembrane helix</keyword>
<dbReference type="AlphaFoldDB" id="A0A0C9RE19"/>
<dbReference type="EMBL" id="GBYB01005211">
    <property type="protein sequence ID" value="JAG74978.1"/>
    <property type="molecule type" value="Transcribed_RNA"/>
</dbReference>
<evidence type="ECO:0000256" key="1">
    <source>
        <dbReference type="SAM" id="MobiDB-lite"/>
    </source>
</evidence>
<name>A0A0C9RE19_9HYME</name>
<feature type="compositionally biased region" description="Polar residues" evidence="1">
    <location>
        <begin position="79"/>
        <end position="88"/>
    </location>
</feature>
<protein>
    <submittedName>
        <fullName evidence="3">LIMD1 protein</fullName>
    </submittedName>
</protein>
<feature type="region of interest" description="Disordered" evidence="1">
    <location>
        <begin position="1"/>
        <end position="53"/>
    </location>
</feature>
<feature type="compositionally biased region" description="Basic and acidic residues" evidence="1">
    <location>
        <begin position="65"/>
        <end position="74"/>
    </location>
</feature>